<comment type="caution">
    <text evidence="1">The sequence shown here is derived from an EMBL/GenBank/DDBJ whole genome shotgun (WGS) entry which is preliminary data.</text>
</comment>
<dbReference type="InterPro" id="IPR044668">
    <property type="entry name" value="PuuD-like"/>
</dbReference>
<dbReference type="Gene3D" id="3.40.50.880">
    <property type="match status" value="1"/>
</dbReference>
<evidence type="ECO:0000313" key="2">
    <source>
        <dbReference type="Proteomes" id="UP000271624"/>
    </source>
</evidence>
<dbReference type="PANTHER" id="PTHR43235">
    <property type="entry name" value="GLUTAMINE AMIDOTRANSFERASE PB2B2.05-RELATED"/>
    <property type="match status" value="1"/>
</dbReference>
<dbReference type="PANTHER" id="PTHR43235:SF1">
    <property type="entry name" value="GLUTAMINE AMIDOTRANSFERASE PB2B2.05-RELATED"/>
    <property type="match status" value="1"/>
</dbReference>
<evidence type="ECO:0000313" key="1">
    <source>
        <dbReference type="EMBL" id="RUT07357.1"/>
    </source>
</evidence>
<dbReference type="GO" id="GO:0033969">
    <property type="term" value="F:gamma-glutamyl-gamma-aminobutyrate hydrolase activity"/>
    <property type="evidence" value="ECO:0007669"/>
    <property type="project" value="TreeGrafter"/>
</dbReference>
<dbReference type="GO" id="GO:0005829">
    <property type="term" value="C:cytosol"/>
    <property type="evidence" value="ECO:0007669"/>
    <property type="project" value="TreeGrafter"/>
</dbReference>
<reference evidence="1" key="1">
    <citation type="submission" date="2018-12" db="EMBL/GenBank/DDBJ databases">
        <authorList>
            <person name="Will S."/>
            <person name="Neumann-Schaal M."/>
            <person name="Henke P."/>
        </authorList>
    </citation>
    <scope>NUCLEOTIDE SEQUENCE</scope>
    <source>
        <strain evidence="1">PCC 7102</strain>
    </source>
</reference>
<keyword evidence="2" id="KW-1185">Reference proteome</keyword>
<dbReference type="PROSITE" id="PS51273">
    <property type="entry name" value="GATASE_TYPE_1"/>
    <property type="match status" value="1"/>
</dbReference>
<dbReference type="RefSeq" id="WP_127081172.1">
    <property type="nucleotide sequence ID" value="NZ_RSCL01000005.1"/>
</dbReference>
<dbReference type="CDD" id="cd01745">
    <property type="entry name" value="GATase1_2"/>
    <property type="match status" value="1"/>
</dbReference>
<dbReference type="GO" id="GO:0006598">
    <property type="term" value="P:polyamine catabolic process"/>
    <property type="evidence" value="ECO:0007669"/>
    <property type="project" value="TreeGrafter"/>
</dbReference>
<dbReference type="InterPro" id="IPR029062">
    <property type="entry name" value="Class_I_gatase-like"/>
</dbReference>
<reference evidence="1" key="2">
    <citation type="journal article" date="2019" name="Genome Biol. Evol.">
        <title>Day and night: Metabolic profiles and evolutionary relationships of six axenic non-marine cyanobacteria.</title>
        <authorList>
            <person name="Will S.E."/>
            <person name="Henke P."/>
            <person name="Boedeker C."/>
            <person name="Huang S."/>
            <person name="Brinkmann H."/>
            <person name="Rohde M."/>
            <person name="Jarek M."/>
            <person name="Friedl T."/>
            <person name="Seufert S."/>
            <person name="Schumacher M."/>
            <person name="Overmann J."/>
            <person name="Neumann-Schaal M."/>
            <person name="Petersen J."/>
        </authorList>
    </citation>
    <scope>NUCLEOTIDE SEQUENCE [LARGE SCALE GENOMIC DNA]</scope>
    <source>
        <strain evidence="1">PCC 7102</strain>
    </source>
</reference>
<accession>A0A3S1CNN2</accession>
<organism evidence="1 2">
    <name type="scientific">Dulcicalothrix desertica PCC 7102</name>
    <dbReference type="NCBI Taxonomy" id="232991"/>
    <lineage>
        <taxon>Bacteria</taxon>
        <taxon>Bacillati</taxon>
        <taxon>Cyanobacteriota</taxon>
        <taxon>Cyanophyceae</taxon>
        <taxon>Nostocales</taxon>
        <taxon>Calotrichaceae</taxon>
        <taxon>Dulcicalothrix</taxon>
    </lineage>
</organism>
<dbReference type="SUPFAM" id="SSF52317">
    <property type="entry name" value="Class I glutamine amidotransferase-like"/>
    <property type="match status" value="1"/>
</dbReference>
<sequence length="251" mass="27511">MNKSTQPTIGITTFNQNEDGQYHVKNTFVQAIRRCGGLPILLPPGQPEESAAILEVVDGLIFSGGGDLDPATYNGEYHPAISSVDSTRDAFELKLFNQASSSDIPMLGICRGLAVMAVSCGASLISHIPLEFGKLVVHTGDSEESVKHQVAINPQSHLASIMEATTVEVVSMHHQSIRTLPTGWRLAARAIDGVVEAIECEYHPWAIGVQWHPELAIDNPQQLRIFEALVETARVRKIRNQNRRLNLVQHP</sequence>
<dbReference type="EMBL" id="RSCL01000005">
    <property type="protein sequence ID" value="RUT07357.1"/>
    <property type="molecule type" value="Genomic_DNA"/>
</dbReference>
<name>A0A3S1CNN2_9CYAN</name>
<dbReference type="AlphaFoldDB" id="A0A3S1CNN2"/>
<gene>
    <name evidence="1" type="ORF">DSM106972_026180</name>
</gene>
<protein>
    <submittedName>
        <fullName evidence="1">Peptidase C26</fullName>
    </submittedName>
</protein>
<dbReference type="OrthoDB" id="9813383at2"/>
<dbReference type="Pfam" id="PF07722">
    <property type="entry name" value="Peptidase_C26"/>
    <property type="match status" value="1"/>
</dbReference>
<dbReference type="Proteomes" id="UP000271624">
    <property type="component" value="Unassembled WGS sequence"/>
</dbReference>
<dbReference type="InterPro" id="IPR011697">
    <property type="entry name" value="Peptidase_C26"/>
</dbReference>
<proteinExistence type="predicted"/>